<name>A0A5R9AKY5_9MICC</name>
<evidence type="ECO:0008006" key="3">
    <source>
        <dbReference type="Google" id="ProtNLM"/>
    </source>
</evidence>
<dbReference type="Proteomes" id="UP000306544">
    <property type="component" value="Unassembled WGS sequence"/>
</dbReference>
<organism evidence="1 2">
    <name type="scientific">Nesterenkonia sphaerica</name>
    <dbReference type="NCBI Taxonomy" id="1804988"/>
    <lineage>
        <taxon>Bacteria</taxon>
        <taxon>Bacillati</taxon>
        <taxon>Actinomycetota</taxon>
        <taxon>Actinomycetes</taxon>
        <taxon>Micrococcales</taxon>
        <taxon>Micrococcaceae</taxon>
        <taxon>Nesterenkonia</taxon>
    </lineage>
</organism>
<sequence>MTVPVALIADVIGSREHPDRYEVQRAVEDTLARISKVAPPVQDFHATVGDEFQALYPSRHAALRATLFAGLLPQQGPLLRFGLGQGEVGSVPSRTSERIEDGPGWWRAREAIESVTVQQRRFPFLRSWFISETPEQDVTVNAYLLTRDQLLDGLSVRARDYARSVAQGASQKHVAAEHGVSQPAVSKLLRESGAAALLEGFRMLS</sequence>
<dbReference type="Pfam" id="PF16264">
    <property type="entry name" value="SatD"/>
    <property type="match status" value="1"/>
</dbReference>
<dbReference type="OrthoDB" id="4711815at2"/>
<reference evidence="1 2" key="1">
    <citation type="submission" date="2019-05" db="EMBL/GenBank/DDBJ databases">
        <title>Nesterenkonia sp. GY239, isolated from the Southern Atlantic Ocean.</title>
        <authorList>
            <person name="Zhang G."/>
        </authorList>
    </citation>
    <scope>NUCLEOTIDE SEQUENCE [LARGE SCALE GENOMIC DNA]</scope>
    <source>
        <strain evidence="1 2">GY239</strain>
    </source>
</reference>
<dbReference type="RefSeq" id="WP_138169122.1">
    <property type="nucleotide sequence ID" value="NZ_VAWA01000002.1"/>
</dbReference>
<keyword evidence="2" id="KW-1185">Reference proteome</keyword>
<evidence type="ECO:0000313" key="1">
    <source>
        <dbReference type="EMBL" id="TLP79361.1"/>
    </source>
</evidence>
<accession>A0A5R9AKY5</accession>
<comment type="caution">
    <text evidence="1">The sequence shown here is derived from an EMBL/GenBank/DDBJ whole genome shotgun (WGS) entry which is preliminary data.</text>
</comment>
<evidence type="ECO:0000313" key="2">
    <source>
        <dbReference type="Proteomes" id="UP000306544"/>
    </source>
</evidence>
<gene>
    <name evidence="1" type="ORF">FEF27_01800</name>
</gene>
<protein>
    <recommendedName>
        <fullName evidence="3">SatD family protein</fullName>
    </recommendedName>
</protein>
<proteinExistence type="predicted"/>
<dbReference type="InterPro" id="IPR032580">
    <property type="entry name" value="SatD"/>
</dbReference>
<dbReference type="EMBL" id="VAWA01000002">
    <property type="protein sequence ID" value="TLP79361.1"/>
    <property type="molecule type" value="Genomic_DNA"/>
</dbReference>
<dbReference type="AlphaFoldDB" id="A0A5R9AKY5"/>